<dbReference type="GO" id="GO:0005886">
    <property type="term" value="C:plasma membrane"/>
    <property type="evidence" value="ECO:0007669"/>
    <property type="project" value="UniProtKB-SubCell"/>
</dbReference>
<comment type="catalytic activity">
    <reaction evidence="13">
        <text>L-threonine + hydrogencarbonate + ATP = L-threonylcarbamoyladenylate + diphosphate + H2O</text>
        <dbReference type="Rhea" id="RHEA:36407"/>
        <dbReference type="ChEBI" id="CHEBI:15377"/>
        <dbReference type="ChEBI" id="CHEBI:17544"/>
        <dbReference type="ChEBI" id="CHEBI:30616"/>
        <dbReference type="ChEBI" id="CHEBI:33019"/>
        <dbReference type="ChEBI" id="CHEBI:57926"/>
        <dbReference type="ChEBI" id="CHEBI:73682"/>
        <dbReference type="EC" id="2.7.7.87"/>
    </reaction>
</comment>
<evidence type="ECO:0000256" key="2">
    <source>
        <dbReference type="ARBA" id="ARBA00004202"/>
    </source>
</evidence>
<evidence type="ECO:0000256" key="13">
    <source>
        <dbReference type="ARBA" id="ARBA00048366"/>
    </source>
</evidence>
<protein>
    <recommendedName>
        <fullName evidence="6">Threonylcarbamoyl-AMP synthase</fullName>
        <ecNumber evidence="5">2.7.7.87</ecNumber>
    </recommendedName>
</protein>
<dbReference type="GO" id="GO:0005739">
    <property type="term" value="C:mitochondrion"/>
    <property type="evidence" value="ECO:0007669"/>
    <property type="project" value="UniProtKB-SubCell"/>
</dbReference>
<proteinExistence type="inferred from homology"/>
<sequence>MAEMKPIICRIPSIVDKEKFMNCVAVAADLLKRGGIIAIPTDTIYGIAALAQSIDSVERLYKIKGREHNKPIAICVGELNDIPKWGKVDCPIGLISALLPGPVTLLFNRHHNLNPLLNPDGKLVGIRIPDHSFVRALAKECNEPIALTSANVSGSLSTLSIEEFSELWPLLDGVFDGGRIVDTPEARKGSTIVDLSLPGAYKIIREGSAYKKSRATIENFGLIQEAI</sequence>
<dbReference type="EC" id="2.7.7.87" evidence="5"/>
<dbReference type="NCBIfam" id="TIGR00057">
    <property type="entry name" value="L-threonylcarbamoyladenylate synthase"/>
    <property type="match status" value="1"/>
</dbReference>
<reference evidence="17" key="1">
    <citation type="submission" date="2023-07" db="EMBL/GenBank/DDBJ databases">
        <title>Chromosome-level genome assembly of Artemia franciscana.</title>
        <authorList>
            <person name="Jo E."/>
        </authorList>
    </citation>
    <scope>NUCLEOTIDE SEQUENCE</scope>
    <source>
        <tissue evidence="17">Whole body</tissue>
    </source>
</reference>
<dbReference type="GO" id="GO:0003725">
    <property type="term" value="F:double-stranded RNA binding"/>
    <property type="evidence" value="ECO:0007669"/>
    <property type="project" value="InterPro"/>
</dbReference>
<comment type="subunit">
    <text evidence="15">Interacts with RSC1A1.</text>
</comment>
<evidence type="ECO:0000256" key="10">
    <source>
        <dbReference type="ARBA" id="ARBA00022946"/>
    </source>
</evidence>
<evidence type="ECO:0000256" key="3">
    <source>
        <dbReference type="ARBA" id="ARBA00004496"/>
    </source>
</evidence>
<dbReference type="FunFam" id="3.90.870.10:FF:000007">
    <property type="entry name" value="YrdC N6-threonylcarbamoyltransferase domain containing"/>
    <property type="match status" value="1"/>
</dbReference>
<dbReference type="PANTHER" id="PTHR17490:SF10">
    <property type="entry name" value="THREONYLCARBAMOYL-AMP SYNTHASE"/>
    <property type="match status" value="1"/>
</dbReference>
<evidence type="ECO:0000256" key="9">
    <source>
        <dbReference type="ARBA" id="ARBA00022679"/>
    </source>
</evidence>
<dbReference type="SUPFAM" id="SSF55821">
    <property type="entry name" value="YrdC/RibB"/>
    <property type="match status" value="1"/>
</dbReference>
<evidence type="ECO:0000256" key="11">
    <source>
        <dbReference type="ARBA" id="ARBA00023128"/>
    </source>
</evidence>
<dbReference type="InterPro" id="IPR006070">
    <property type="entry name" value="Sua5-like_dom"/>
</dbReference>
<evidence type="ECO:0000259" key="16">
    <source>
        <dbReference type="PROSITE" id="PS51163"/>
    </source>
</evidence>
<keyword evidence="11" id="KW-0496">Mitochondrion</keyword>
<comment type="caution">
    <text evidence="17">The sequence shown here is derived from an EMBL/GenBank/DDBJ whole genome shotgun (WGS) entry which is preliminary data.</text>
</comment>
<dbReference type="InterPro" id="IPR017945">
    <property type="entry name" value="DHBP_synth_RibB-like_a/b_dom"/>
</dbReference>
<evidence type="ECO:0000256" key="5">
    <source>
        <dbReference type="ARBA" id="ARBA00012584"/>
    </source>
</evidence>
<evidence type="ECO:0000256" key="14">
    <source>
        <dbReference type="ARBA" id="ARBA00058524"/>
    </source>
</evidence>
<keyword evidence="12" id="KW-0472">Membrane</keyword>
<dbReference type="GO" id="GO:0006450">
    <property type="term" value="P:regulation of translational fidelity"/>
    <property type="evidence" value="ECO:0007669"/>
    <property type="project" value="TreeGrafter"/>
</dbReference>
<comment type="similarity">
    <text evidence="4">Belongs to the SUA5 family.</text>
</comment>
<evidence type="ECO:0000256" key="6">
    <source>
        <dbReference type="ARBA" id="ARBA00015492"/>
    </source>
</evidence>
<evidence type="ECO:0000256" key="1">
    <source>
        <dbReference type="ARBA" id="ARBA00004173"/>
    </source>
</evidence>
<dbReference type="Pfam" id="PF01300">
    <property type="entry name" value="Sua5_yciO_yrdC"/>
    <property type="match status" value="1"/>
</dbReference>
<keyword evidence="9" id="KW-0808">Transferase</keyword>
<evidence type="ECO:0000313" key="17">
    <source>
        <dbReference type="EMBL" id="KAK2718611.1"/>
    </source>
</evidence>
<evidence type="ECO:0000313" key="18">
    <source>
        <dbReference type="Proteomes" id="UP001187531"/>
    </source>
</evidence>
<dbReference type="PANTHER" id="PTHR17490">
    <property type="entry name" value="SUA5"/>
    <property type="match status" value="1"/>
</dbReference>
<comment type="subcellular location">
    <subcellularLocation>
        <location evidence="2">Cell membrane</location>
        <topology evidence="2">Peripheral membrane protein</topology>
    </subcellularLocation>
    <subcellularLocation>
        <location evidence="3">Cytoplasm</location>
    </subcellularLocation>
    <subcellularLocation>
        <location evidence="1">Mitochondrion</location>
    </subcellularLocation>
</comment>
<evidence type="ECO:0000256" key="8">
    <source>
        <dbReference type="ARBA" id="ARBA00022490"/>
    </source>
</evidence>
<dbReference type="Gene3D" id="3.90.870.10">
    <property type="entry name" value="DHBP synthase"/>
    <property type="match status" value="1"/>
</dbReference>
<accession>A0AA88I2C8</accession>
<dbReference type="GO" id="GO:0061710">
    <property type="term" value="F:L-threonylcarbamoyladenylate synthase"/>
    <property type="evidence" value="ECO:0007669"/>
    <property type="project" value="UniProtKB-EC"/>
</dbReference>
<evidence type="ECO:0000256" key="12">
    <source>
        <dbReference type="ARBA" id="ARBA00023136"/>
    </source>
</evidence>
<dbReference type="AlphaFoldDB" id="A0AA88I2C8"/>
<feature type="domain" description="YrdC-like" evidence="16">
    <location>
        <begin position="21"/>
        <end position="209"/>
    </location>
</feature>
<evidence type="ECO:0000256" key="15">
    <source>
        <dbReference type="ARBA" id="ARBA00063146"/>
    </source>
</evidence>
<name>A0AA88I2C8_ARTSF</name>
<keyword evidence="18" id="KW-1185">Reference proteome</keyword>
<comment type="function">
    <text evidence="14">Cytoplasmic and mitochondrial threonylcarbamoyl-AMP synthase required for the formation of a threonylcarbamoyl group on adenosine at position 37 (t(6)A37) in tRNAs that read codons beginning with adenine. Catalyzes the conversion of L-threonine, HCO(3)(-)/CO(2) and ATP to give threonylcarbamoyl-AMP (TC-AMP) as the acyladenylate intermediate, with the release of diphosphate. Participates in t(6)A37 formation in cytoplasmic and mitochondrial tRNAs. May regulate the activity of some transporters.</text>
</comment>
<dbReference type="GO" id="GO:0000049">
    <property type="term" value="F:tRNA binding"/>
    <property type="evidence" value="ECO:0007669"/>
    <property type="project" value="TreeGrafter"/>
</dbReference>
<keyword evidence="10" id="KW-0809">Transit peptide</keyword>
<keyword evidence="7" id="KW-1003">Cell membrane</keyword>
<dbReference type="EMBL" id="JAVRJZ010000009">
    <property type="protein sequence ID" value="KAK2718611.1"/>
    <property type="molecule type" value="Genomic_DNA"/>
</dbReference>
<dbReference type="Proteomes" id="UP001187531">
    <property type="component" value="Unassembled WGS sequence"/>
</dbReference>
<dbReference type="PROSITE" id="PS51163">
    <property type="entry name" value="YRDC"/>
    <property type="match status" value="1"/>
</dbReference>
<evidence type="ECO:0000256" key="7">
    <source>
        <dbReference type="ARBA" id="ARBA00022475"/>
    </source>
</evidence>
<keyword evidence="8" id="KW-0963">Cytoplasm</keyword>
<gene>
    <name evidence="17" type="ORF">QYM36_005825</name>
</gene>
<organism evidence="17 18">
    <name type="scientific">Artemia franciscana</name>
    <name type="common">Brine shrimp</name>
    <name type="synonym">Artemia sanfranciscana</name>
    <dbReference type="NCBI Taxonomy" id="6661"/>
    <lineage>
        <taxon>Eukaryota</taxon>
        <taxon>Metazoa</taxon>
        <taxon>Ecdysozoa</taxon>
        <taxon>Arthropoda</taxon>
        <taxon>Crustacea</taxon>
        <taxon>Branchiopoda</taxon>
        <taxon>Anostraca</taxon>
        <taxon>Artemiidae</taxon>
        <taxon>Artemia</taxon>
    </lineage>
</organism>
<evidence type="ECO:0000256" key="4">
    <source>
        <dbReference type="ARBA" id="ARBA00007663"/>
    </source>
</evidence>
<dbReference type="InterPro" id="IPR050156">
    <property type="entry name" value="TC-AMP_synthase_SUA5"/>
</dbReference>